<keyword evidence="3" id="KW-1185">Reference proteome</keyword>
<feature type="chain" id="PRO_5045709085" description="DUF945 domain-containing protein" evidence="1">
    <location>
        <begin position="27"/>
        <end position="468"/>
    </location>
</feature>
<dbReference type="EMBL" id="BNAL01000015">
    <property type="protein sequence ID" value="GHG02900.1"/>
    <property type="molecule type" value="Genomic_DNA"/>
</dbReference>
<dbReference type="Proteomes" id="UP000632154">
    <property type="component" value="Unassembled WGS sequence"/>
</dbReference>
<evidence type="ECO:0000256" key="1">
    <source>
        <dbReference type="SAM" id="SignalP"/>
    </source>
</evidence>
<proteinExistence type="predicted"/>
<evidence type="ECO:0000313" key="3">
    <source>
        <dbReference type="Proteomes" id="UP000632154"/>
    </source>
</evidence>
<evidence type="ECO:0000313" key="2">
    <source>
        <dbReference type="EMBL" id="GHG02900.1"/>
    </source>
</evidence>
<name>A0ABQ3K3Z3_9DEIO</name>
<protein>
    <recommendedName>
        <fullName evidence="4">DUF945 domain-containing protein</fullName>
    </recommendedName>
</protein>
<keyword evidence="1" id="KW-0732">Signal</keyword>
<dbReference type="RefSeq" id="WP_189642968.1">
    <property type="nucleotide sequence ID" value="NZ_BNAL01000015.1"/>
</dbReference>
<reference evidence="3" key="1">
    <citation type="journal article" date="2019" name="Int. J. Syst. Evol. Microbiol.">
        <title>The Global Catalogue of Microorganisms (GCM) 10K type strain sequencing project: providing services to taxonomists for standard genome sequencing and annotation.</title>
        <authorList>
            <consortium name="The Broad Institute Genomics Platform"/>
            <consortium name="The Broad Institute Genome Sequencing Center for Infectious Disease"/>
            <person name="Wu L."/>
            <person name="Ma J."/>
        </authorList>
    </citation>
    <scope>NUCLEOTIDE SEQUENCE [LARGE SCALE GENOMIC DNA]</scope>
    <source>
        <strain evidence="3">CGMCC 1.18439</strain>
    </source>
</reference>
<accession>A0ABQ3K3Z3</accession>
<gene>
    <name evidence="2" type="ORF">GCM10017783_14030</name>
</gene>
<dbReference type="Pfam" id="PF06097">
    <property type="entry name" value="DUF945"/>
    <property type="match status" value="1"/>
</dbReference>
<organism evidence="2 3">
    <name type="scientific">Deinococcus piscis</name>
    <dbReference type="NCBI Taxonomy" id="394230"/>
    <lineage>
        <taxon>Bacteria</taxon>
        <taxon>Thermotogati</taxon>
        <taxon>Deinococcota</taxon>
        <taxon>Deinococci</taxon>
        <taxon>Deinococcales</taxon>
        <taxon>Deinococcaceae</taxon>
        <taxon>Deinococcus</taxon>
    </lineage>
</organism>
<feature type="signal peptide" evidence="1">
    <location>
        <begin position="1"/>
        <end position="26"/>
    </location>
</feature>
<evidence type="ECO:0008006" key="4">
    <source>
        <dbReference type="Google" id="ProtNLM"/>
    </source>
</evidence>
<comment type="caution">
    <text evidence="2">The sequence shown here is derived from an EMBL/GenBank/DDBJ whole genome shotgun (WGS) entry which is preliminary data.</text>
</comment>
<sequence>MAPRSARPPSPLALALAVPAALGLWAGTTAYASSAAQDVTNDITARLEQVFRSTDLLTIKESSYEKGFLKSTHRMIVQPIGTKDDPTAGWEVVNHIQHGPLAGGTLARAVIDTEIRFLDPEIQAQLDKAVGGQKPRIHTVLGLTGSSVTDLGVPAGQFQSPQDGGQVTWQPLTGRVEAGSEGRLTGYNLTWPGMQFTAGAGGNAVQVGQMTLTGNQSYSSSDDLIGVGKSEFKVAQVASTDALGQTAQLLNLTVGSETTLADPEHYDILTRYELGTLEVPDTPALGGLQLHLGIRHVARQPLQDLSGMYEKIRQQALTSSEGEVKFTPEQEQEMEEVYSRSLLGLLQAEPVLSLDKAGFTSPGSGLQLSGQATFKGLAAALGEGGDSGLDNMTELSNAMLLLPQYLQAQLTMRTSPETIEALNSMGGDSELNAADLVSSGTFRTEGNELVADFGYQDGQMTINGKPAF</sequence>
<dbReference type="InterPro" id="IPR010352">
    <property type="entry name" value="DUF945"/>
</dbReference>